<dbReference type="AlphaFoldDB" id="A0A8J7FJE7"/>
<evidence type="ECO:0000313" key="1">
    <source>
        <dbReference type="EMBL" id="MBE9608622.1"/>
    </source>
</evidence>
<dbReference type="Proteomes" id="UP000604481">
    <property type="component" value="Unassembled WGS sequence"/>
</dbReference>
<evidence type="ECO:0000313" key="2">
    <source>
        <dbReference type="Proteomes" id="UP000604481"/>
    </source>
</evidence>
<proteinExistence type="predicted"/>
<gene>
    <name evidence="1" type="ORF">INR99_04600</name>
</gene>
<accession>A0A8J7FJE7</accession>
<dbReference type="GO" id="GO:0005886">
    <property type="term" value="C:plasma membrane"/>
    <property type="evidence" value="ECO:0007669"/>
    <property type="project" value="TreeGrafter"/>
</dbReference>
<dbReference type="InterPro" id="IPR052894">
    <property type="entry name" value="AsmA-related"/>
</dbReference>
<dbReference type="EMBL" id="JADFUA010000002">
    <property type="protein sequence ID" value="MBE9608622.1"/>
    <property type="molecule type" value="Genomic_DNA"/>
</dbReference>
<dbReference type="InterPro" id="IPR036737">
    <property type="entry name" value="OmpA-like_sf"/>
</dbReference>
<protein>
    <submittedName>
        <fullName evidence="1">DUF748 domain-containing protein</fullName>
    </submittedName>
</protein>
<dbReference type="InterPro" id="IPR008023">
    <property type="entry name" value="DUF748"/>
</dbReference>
<organism evidence="1 2">
    <name type="scientific">Chitinilyticum piscinae</name>
    <dbReference type="NCBI Taxonomy" id="2866724"/>
    <lineage>
        <taxon>Bacteria</taxon>
        <taxon>Pseudomonadati</taxon>
        <taxon>Pseudomonadota</taxon>
        <taxon>Betaproteobacteria</taxon>
        <taxon>Neisseriales</taxon>
        <taxon>Chitinibacteraceae</taxon>
        <taxon>Chitinilyticum</taxon>
    </lineage>
</organism>
<dbReference type="RefSeq" id="WP_194115155.1">
    <property type="nucleotide sequence ID" value="NZ_JADFUA010000002.1"/>
</dbReference>
<reference evidence="1 2" key="1">
    <citation type="submission" date="2020-10" db="EMBL/GenBank/DDBJ databases">
        <title>The genome sequence of Chitinilyticum litopenaei 4Y14.</title>
        <authorList>
            <person name="Liu Y."/>
        </authorList>
    </citation>
    <scope>NUCLEOTIDE SEQUENCE [LARGE SCALE GENOMIC DNA]</scope>
    <source>
        <strain evidence="1 2">4Y14</strain>
    </source>
</reference>
<keyword evidence="2" id="KW-1185">Reference proteome</keyword>
<dbReference type="PANTHER" id="PTHR30441">
    <property type="entry name" value="DUF748 DOMAIN-CONTAINING PROTEIN"/>
    <property type="match status" value="1"/>
</dbReference>
<dbReference type="Pfam" id="PF05359">
    <property type="entry name" value="DUF748"/>
    <property type="match status" value="2"/>
</dbReference>
<dbReference type="Gene3D" id="3.30.1330.60">
    <property type="entry name" value="OmpA-like domain"/>
    <property type="match status" value="1"/>
</dbReference>
<dbReference type="GO" id="GO:0090313">
    <property type="term" value="P:regulation of protein targeting to membrane"/>
    <property type="evidence" value="ECO:0007669"/>
    <property type="project" value="TreeGrafter"/>
</dbReference>
<comment type="caution">
    <text evidence="1">The sequence shown here is derived from an EMBL/GenBank/DDBJ whole genome shotgun (WGS) entry which is preliminary data.</text>
</comment>
<sequence>MKFSLFSRFNARRLRRLLLICVSFVLLLGIVGGGLLPWLVRPWLERELSSTLRRQVSIAELSFNPYLLRVQASDVRVLDRDGKPFVAIRGLGINAQLSSLWHQAPVISELSVDGLQVNIIRLGQGKFNFSDLLAPDTTPSSRQDAGPPRFSLNNIRIADASVALDDRVAGQRHALTKLQIALPFISSLPYRLDEYITPSVSGSIDGTAFALTGKSKPFAQGHETELELEVRQLDLTKYSGYMPLPEGYGQLAGLLSSKVQVVFRQTEAPAVLLRGSLQLERFSVGWQGQPLLQFGKLGVRLDELEPLRQRYAIGRIQLDDWRLNLLRGRNGQIGGQPVGEHQARAPSSPSSALNFKLGELVLNKGEVSWRDETTTQPFKLLLANLQASIAGVELGSGKPARVLLTGRSDASDDYRIEGQLRPESLDGELKVSIGGLQLARLQPYLAGFSRAELQGRVAAEAKLMLRNAMPEKVGDLAVELDGVALRLPHTRAPLFESGQLALQGGEVDLQQQLVRVAAVTGQGGGLAMQMGVDGQPRLDGLLVATERKGAAAKPWQFGLAALDLTGWRVQLADERLGKTPPLLLREIRLGVQDFDLHSGKPASMTFSALGSRRGSYKLAGTVVPFPFSGRFQLDLNGLDLAYAQPYFTRWLNVSLASGFVSAKGELQLVTHPSLRGSYRGMAQVSDFYALDKVSGDDFLRWKQLRLSGIDAQLDPPALKVGEILLGDFYSRLILSADGRLNLQDIVVQDGQAVSVTSENTAGKVVAQTAASQAAVASSASARVVPVSVGRLVFKRGNINYSDLFIKPNYTANMTDMTGQVVGLSTDLSARASLELNGSVDRIAPVTISGSLNPLAKNLFIDVKGSVKGYDLTAASTYSAKYAGYGIEKGKLSMDVAYFIDQGKLKASNKVFLDQLTLGEQVDSPDATKLPVKFALSLLTDRKGQINLNIPVEGSLDDPQFSMGGLIWQVIGNLLEKVVTAPFDALASAFGDGPQFSHVAFSPGSSSIDDAGRESIRRLADVLQDRPALRLDISGWAAPAEDAQGIRRNKLDEQIRALRVAELGEQAESLDATTLVISKADYPRLLEQVYKAGKFKKPKNLLGLSKSLPPAEMESLILANTVVRDDDLAELALRRAQATKSALKEAGVEDSRLFVVKSRIDASAADAKDGPPSRAHFKLQ</sequence>
<dbReference type="PANTHER" id="PTHR30441:SF8">
    <property type="entry name" value="DUF748 DOMAIN-CONTAINING PROTEIN"/>
    <property type="match status" value="1"/>
</dbReference>
<name>A0A8J7FJE7_9NEIS</name>